<reference evidence="6" key="1">
    <citation type="submission" date="2022-11" db="UniProtKB">
        <authorList>
            <consortium name="WormBaseParasite"/>
        </authorList>
    </citation>
    <scope>IDENTIFICATION</scope>
</reference>
<feature type="domain" description="CDT1 Geminin-binding" evidence="4">
    <location>
        <begin position="241"/>
        <end position="468"/>
    </location>
</feature>
<dbReference type="InterPro" id="IPR038090">
    <property type="entry name" value="Cdt1_C_WH_dom_sf"/>
</dbReference>
<dbReference type="GO" id="GO:0030174">
    <property type="term" value="P:regulation of DNA-templated DNA replication initiation"/>
    <property type="evidence" value="ECO:0007669"/>
    <property type="project" value="InterPro"/>
</dbReference>
<dbReference type="Pfam" id="PF08839">
    <property type="entry name" value="CDT1"/>
    <property type="match status" value="1"/>
</dbReference>
<evidence type="ECO:0000256" key="2">
    <source>
        <dbReference type="ARBA" id="ARBA00023306"/>
    </source>
</evidence>
<sequence>MSTKKVRTKIRSKTAGKTEWPVAASASSGQTKVVEYFRITHRDPTKKYKRLKIFGEDDELEKIRHTLESPNKMARLKSPQTSLSGNEIEKSNQEWVLPVTSQVTEKTDVTLKNDEVKKNDDDDDKSVLEIMGKSEPSASPTKKIAEIGLKGKEKEIYGAKKTTNKTKHDAVNDVFVLPENERDNAINDDLRQNILAGNCVAHVVKVSTSHLLNFSILPSAVKLVENIKNSTGSILSETLPLPAKYERLLRLFEYTEVVSWLETQGKRITLNEVMTNVQRKLKSNYDEQHFAMILSVYPESYIVRCERRWLPIGGRPCSLREFEYVIEPNLINDIVLPPKKNVRRTAMTGSSPLKSSKIPLISLTGNPSTLQPLGNPLKSPTKSPSLPHSPLKLAGKSLITGCPAKLEDHRLLRKLEFRNRLRTLVNMQHAIFLRNEGIEILPDEQLPRYHPDFDLNAVDDITPAKLPEIPKGDAGQPGTMREYLKAVPDSSGTLPDKIKRVIKELRSPEKQVAVVADKCIPLSPKKYHVETKNTIKSEPSLLERIRAKERERKRLEMMRNPEMEQKKGRLERISRSLLQCIWSYYNLKKVGSMKFVELVDKLAFSIGSISKVEIEASINLLCDVCPSYFKMVEVKNEKYVHLKNNSFLAIRDAVDAEIKKCI</sequence>
<keyword evidence="5" id="KW-1185">Reference proteome</keyword>
<dbReference type="GO" id="GO:0000076">
    <property type="term" value="P:DNA replication checkpoint signaling"/>
    <property type="evidence" value="ECO:0007669"/>
    <property type="project" value="TreeGrafter"/>
</dbReference>
<evidence type="ECO:0000256" key="3">
    <source>
        <dbReference type="SAM" id="MobiDB-lite"/>
    </source>
</evidence>
<dbReference type="SUPFAM" id="SSF46785">
    <property type="entry name" value="Winged helix' DNA-binding domain"/>
    <property type="match status" value="1"/>
</dbReference>
<protein>
    <submittedName>
        <fullName evidence="6">CDT1 Geminin-binding domain-containing protein</fullName>
    </submittedName>
</protein>
<dbReference type="GO" id="GO:0070182">
    <property type="term" value="F:DNA polymerase binding"/>
    <property type="evidence" value="ECO:0007669"/>
    <property type="project" value="TreeGrafter"/>
</dbReference>
<name>A0A915PRE9_9BILA</name>
<feature type="compositionally biased region" description="Low complexity" evidence="3">
    <location>
        <begin position="376"/>
        <end position="387"/>
    </location>
</feature>
<evidence type="ECO:0000256" key="1">
    <source>
        <dbReference type="ARBA" id="ARBA00008356"/>
    </source>
</evidence>
<keyword evidence="2" id="KW-0131">Cell cycle</keyword>
<dbReference type="AlphaFoldDB" id="A0A915PRE9"/>
<dbReference type="PANTHER" id="PTHR28637">
    <property type="entry name" value="DNA REPLICATION FACTOR CDT1"/>
    <property type="match status" value="1"/>
</dbReference>
<dbReference type="Pfam" id="PF16679">
    <property type="entry name" value="CDT1_C"/>
    <property type="match status" value="1"/>
</dbReference>
<feature type="region of interest" description="Disordered" evidence="3">
    <location>
        <begin position="365"/>
        <end position="387"/>
    </location>
</feature>
<evidence type="ECO:0000259" key="4">
    <source>
        <dbReference type="SMART" id="SM01075"/>
    </source>
</evidence>
<dbReference type="WBParaSite" id="sdigi.contig253.g6718.t1">
    <property type="protein sequence ID" value="sdigi.contig253.g6718.t1"/>
    <property type="gene ID" value="sdigi.contig253.g6718"/>
</dbReference>
<accession>A0A915PRE9</accession>
<dbReference type="Gene3D" id="1.10.10.1420">
    <property type="entry name" value="DNA replication factor Cdt1, C-terminal WH domain"/>
    <property type="match status" value="1"/>
</dbReference>
<organism evidence="5 6">
    <name type="scientific">Setaria digitata</name>
    <dbReference type="NCBI Taxonomy" id="48799"/>
    <lineage>
        <taxon>Eukaryota</taxon>
        <taxon>Metazoa</taxon>
        <taxon>Ecdysozoa</taxon>
        <taxon>Nematoda</taxon>
        <taxon>Chromadorea</taxon>
        <taxon>Rhabditida</taxon>
        <taxon>Spirurina</taxon>
        <taxon>Spiruromorpha</taxon>
        <taxon>Filarioidea</taxon>
        <taxon>Setariidae</taxon>
        <taxon>Setaria</taxon>
    </lineage>
</organism>
<dbReference type="GO" id="GO:0000278">
    <property type="term" value="P:mitotic cell cycle"/>
    <property type="evidence" value="ECO:0007669"/>
    <property type="project" value="TreeGrafter"/>
</dbReference>
<feature type="compositionally biased region" description="Basic residues" evidence="3">
    <location>
        <begin position="1"/>
        <end position="14"/>
    </location>
</feature>
<dbReference type="InterPro" id="IPR036390">
    <property type="entry name" value="WH_DNA-bd_sf"/>
</dbReference>
<dbReference type="PANTHER" id="PTHR28637:SF1">
    <property type="entry name" value="DNA REPLICATION FACTOR CDT1"/>
    <property type="match status" value="1"/>
</dbReference>
<evidence type="ECO:0000313" key="5">
    <source>
        <dbReference type="Proteomes" id="UP000887581"/>
    </source>
</evidence>
<dbReference type="InterPro" id="IPR045173">
    <property type="entry name" value="Cdt1"/>
</dbReference>
<dbReference type="GO" id="GO:0071163">
    <property type="term" value="P:DNA replication preinitiation complex assembly"/>
    <property type="evidence" value="ECO:0007669"/>
    <property type="project" value="InterPro"/>
</dbReference>
<evidence type="ECO:0000313" key="6">
    <source>
        <dbReference type="WBParaSite" id="sdigi.contig253.g6718.t1"/>
    </source>
</evidence>
<dbReference type="InterPro" id="IPR032054">
    <property type="entry name" value="Cdt1_C"/>
</dbReference>
<dbReference type="InterPro" id="IPR014939">
    <property type="entry name" value="CDT1_Gemini-bd-like"/>
</dbReference>
<comment type="similarity">
    <text evidence="1">Belongs to the Cdt1 family.</text>
</comment>
<dbReference type="Proteomes" id="UP000887581">
    <property type="component" value="Unplaced"/>
</dbReference>
<dbReference type="GO" id="GO:0003677">
    <property type="term" value="F:DNA binding"/>
    <property type="evidence" value="ECO:0007669"/>
    <property type="project" value="InterPro"/>
</dbReference>
<feature type="region of interest" description="Disordered" evidence="3">
    <location>
        <begin position="1"/>
        <end position="23"/>
    </location>
</feature>
<proteinExistence type="inferred from homology"/>
<dbReference type="SMART" id="SM01075">
    <property type="entry name" value="CDT1"/>
    <property type="match status" value="1"/>
</dbReference>
<dbReference type="GO" id="GO:0005634">
    <property type="term" value="C:nucleus"/>
    <property type="evidence" value="ECO:0007669"/>
    <property type="project" value="TreeGrafter"/>
</dbReference>